<keyword evidence="1" id="KW-0732">Signal</keyword>
<dbReference type="InterPro" id="IPR045351">
    <property type="entry name" value="DUF6531"/>
</dbReference>
<reference evidence="4" key="1">
    <citation type="submission" date="2017-08" db="EMBL/GenBank/DDBJ databases">
        <title>A dynamic microbial community with high functional redundancy inhabits the cold, oxic subseafloor aquifer.</title>
        <authorList>
            <person name="Tully B.J."/>
            <person name="Wheat C.G."/>
            <person name="Glazer B.T."/>
            <person name="Huber J.A."/>
        </authorList>
    </citation>
    <scope>NUCLEOTIDE SEQUENCE [LARGE SCALE GENOMIC DNA]</scope>
</reference>
<accession>A0A2A4X3L4</accession>
<evidence type="ECO:0000313" key="3">
    <source>
        <dbReference type="EMBL" id="PCI77094.1"/>
    </source>
</evidence>
<dbReference type="PANTHER" id="PTHR32305">
    <property type="match status" value="1"/>
</dbReference>
<dbReference type="EMBL" id="NVUK01000020">
    <property type="protein sequence ID" value="PCI77094.1"/>
    <property type="molecule type" value="Genomic_DNA"/>
</dbReference>
<feature type="chain" id="PRO_5013150573" description="DUF6531 domain-containing protein" evidence="1">
    <location>
        <begin position="26"/>
        <end position="2400"/>
    </location>
</feature>
<dbReference type="Pfam" id="PF20148">
    <property type="entry name" value="DUF6531"/>
    <property type="match status" value="1"/>
</dbReference>
<dbReference type="InterPro" id="IPR006530">
    <property type="entry name" value="YD"/>
</dbReference>
<evidence type="ECO:0000256" key="1">
    <source>
        <dbReference type="SAM" id="SignalP"/>
    </source>
</evidence>
<dbReference type="PANTHER" id="PTHR32305:SF15">
    <property type="entry name" value="PROTEIN RHSA-RELATED"/>
    <property type="match status" value="1"/>
</dbReference>
<evidence type="ECO:0000259" key="2">
    <source>
        <dbReference type="Pfam" id="PF20148"/>
    </source>
</evidence>
<protein>
    <recommendedName>
        <fullName evidence="2">DUF6531 domain-containing protein</fullName>
    </recommendedName>
</protein>
<proteinExistence type="predicted"/>
<name>A0A2A4X3L4_UNCAE</name>
<evidence type="ECO:0000313" key="4">
    <source>
        <dbReference type="Proteomes" id="UP000218775"/>
    </source>
</evidence>
<feature type="signal peptide" evidence="1">
    <location>
        <begin position="1"/>
        <end position="25"/>
    </location>
</feature>
<comment type="caution">
    <text evidence="3">The sequence shown here is derived from an EMBL/GenBank/DDBJ whole genome shotgun (WGS) entry which is preliminary data.</text>
</comment>
<organism evidence="3 4">
    <name type="scientific">Aerophobetes bacterium</name>
    <dbReference type="NCBI Taxonomy" id="2030807"/>
    <lineage>
        <taxon>Bacteria</taxon>
        <taxon>Candidatus Aerophobota</taxon>
    </lineage>
</organism>
<dbReference type="Pfam" id="PF05593">
    <property type="entry name" value="RHS_repeat"/>
    <property type="match status" value="1"/>
</dbReference>
<dbReference type="InterPro" id="IPR050708">
    <property type="entry name" value="T6SS_VgrG/RHS"/>
</dbReference>
<gene>
    <name evidence="3" type="ORF">COB21_03440</name>
</gene>
<dbReference type="InterPro" id="IPR031325">
    <property type="entry name" value="RHS_repeat"/>
</dbReference>
<dbReference type="Proteomes" id="UP000218775">
    <property type="component" value="Unassembled WGS sequence"/>
</dbReference>
<feature type="non-terminal residue" evidence="3">
    <location>
        <position position="2400"/>
    </location>
</feature>
<dbReference type="NCBIfam" id="TIGR01643">
    <property type="entry name" value="YD_repeat_2x"/>
    <property type="match status" value="2"/>
</dbReference>
<feature type="domain" description="DUF6531" evidence="2">
    <location>
        <begin position="1265"/>
        <end position="1334"/>
    </location>
</feature>
<sequence>MRSYLSIKRCVLFLVVCLLPTFTFGANNYEECEELSKKFQHEWGCQTALIKHANNHPGLSKEVFLECYEKAEAHCHTGMFYCDAILEEIAAKSWLKRRKKWRKKLKRRTENSKPDFYRQIDQLKSEIVKVKASIAFDKSLVIYNQSVDKLNLANVNKHERLRSLTRTNEINEVLGDILTSYQEAETMATEALSILDNAPSFNYKNKKTVKEVIEICQQLSSQIKEEISEQKEITLAQKNDLNKRFKSLQLNSKVCLEKGLERASYDLNKQSLVVAQQIIDHKYDDEIPNLEQAIAAFEKEADGHRLSETINTLSSEEFCVREKERREAFFKQEAFVSKTFIQSLLQNKPYPRAFPLNDLPIKKDGEFLLYIDQLYPFVVQSEKPVSHLCVRVLDQERVVHEETIALPVQKTLSWERYLIQDGLLYIPDTKMKEIFGIDLRLQFVCDLQTPFSMIVSSKSTKPGYRLSVSLEEGPPLYQCNFVQMPPWQLQMLRKPRPLVVNRPLKTSSIESTSLETEIAEKNYTNLESVTFEALDHLVDELGNDPLLIAQYVQNEIAFSDPFMQQEAGVFLAPAAARNPLMTYLDRKGSPWEQCELLVYLLDKAGLSPFYVMGDPCSIPKTVAETMFLTKLPQGETEALVKYPWVMILDSEGKSISICPWMKEMHLIEGYDLYSLMPEEYGSADRWVLKYLKGDENILKHTGQDGNDTAANLFVSFVHEELRKQGLSLEDVGAQTTLVKKQYSKWSEFPRPQFGKKHQVFNHLTLPAPKSYVEVRVFSRDNPGKNIKTSFDLKDLCCSTIPMRFKANEDSSYQLFMGDNKEWSLNLDETDQIINVAVDYFTSSEEKDPTAYSSQTFSMVRGTSAVLYFHFGGPSPYVTEEFFKKFDQEEDETKKVHALLGFIGAAYFDKCGYSEQFLANLHKTKKVSPLGFGLAKLVPDLSKGPFKDQSDLVFPQIDMFHVHAPASHLPNLTGSVEDASISQLQLDTLTIADQSSNEHQILREIFNDPGALSTVSLLQQAHIQQQQKGDEGTGFLVVTPQILEEADKNPEMAQLLYFSHLKDFDLRNFKDTSEHWQALKAWLNSDTPVSDWTYAYLTPGKIFSPDGSYREMGALILSPYAQRALLSNNNFFLNGGLSTMSCGLNNFTRERKPSPLPRLTKSPKGTDEEFCPWKDPWPQNVNDPCPVVRRPDPVYNRPTNNYNWSNPHNHFSNYYNTHNNRAYDFLQVPSYANINIPKQAPFIENFTIQSSDIRPSHKSFMSQVADPIDTITGAFYVDEVDLSLPGPFPLEIRRNYNSQNPIASYLGCGWKFSLNPFLVEQEGKLFAAEMDGTVICYSYNSETSRFEICHEDNPDLYNFSTRGEGGVSNPFHAYIQDNVLYGSDGSKRFFEEGLLKKWVNHQGSSLTFSYVENKLSRIESSTGNFCGFHYGAQGRVSEIYAKDGTRVSYSYNDCDQLVRVVLPNSATITYDYDRSHRIIRETKPHGQMLENIYDDEGRVIEQRSPMGSEQEIITTATFEYSEGCTRVMDGAKSATIYKIFDKQIYKVIDPLGLVTLQSWFIDETSWLNPETGKVIAWNKAGGFLRSLKSFTDKRGLTTTYLYDERGNPTSITLQGEDLTGDGQTFIVKELVYNKYNLPAVQQLAGQKKLIHYDTNFPYLPAKIEVYSQDILVSLTCFEYNSYGFLTKQESNGSVTRWHYNAQGLPCTKIEETGTQDEEIVKTYRYNHQGCCTQISAPSSTVFNTYDIMGNLVESREISPEETLLEACYMGYNLNNQLMWKQTENSSNTIYYDYHSSGELKASWHKVLPSEEMAYTLYAYDKLGYLIEEVDPRGFCTSRTYNALGNVLSETKEGHTTGYTYEKGGFVNSTTSPLGGVSSFVYTTNGLLKEEVYPNNTVKSVVYDIFGRPVTELEDGMTWISVYDDAHKRVVRTHQETGLSEVREFDARGNLIRFKDRAGNTSEKSYDGLGRITLEVSPSGEKTVWNYVGRDVICTFASGESKVQRFAGTRLVQTFVFSSDGELIEEMTADYYPEDSREVIVKGFQTQTSWKNILGLPIKVETGDVTTTYAYDKCGNCISTTDGEGRVVEQEFDGLGRVIKKRLGDGSVLGFAYDLDSNLIEYSLPGGAVWLASYDTMGRKVCEKIQSGNSCFKEWEYTYEGNYLKNARDPMGRDWLYAYDLLGRVAQEKVGEWSRDYAYDPRGLLTCVEQKGPVCYSSWMDSWLSSREARCSKVERSYDENGRLTGESIYLNNNLIQETEQIFSPANRVLKVGNHTREFIYQNGRIAKMYADSVEFNYVYHTGGELIKKQIPNNVCSDIHYNTSARLEMISTHLPDSVHEETFAWDFSGKLSSYVASLNEKQFDYSERGFLKSAGEENYTFDFEKMGTGVCTKAPGRETLSM</sequence>
<dbReference type="Gene3D" id="2.180.10.10">
    <property type="entry name" value="RHS repeat-associated core"/>
    <property type="match status" value="3"/>
</dbReference>